<sequence length="90" mass="10552">MSATPMYYAWQTMKQCCYNPRNHRFKDYGARGITVCDRRRHSFAAFFEDMGERPRGKSISPKNKNGNFEPGNCRWATPLQQAANKRTMIR</sequence>
<evidence type="ECO:0008006" key="4">
    <source>
        <dbReference type="Google" id="ProtNLM"/>
    </source>
</evidence>
<name>A0A158E853_9BURK</name>
<reference evidence="2" key="1">
    <citation type="submission" date="2016-01" db="EMBL/GenBank/DDBJ databases">
        <authorList>
            <person name="Peeters C."/>
        </authorList>
    </citation>
    <scope>NUCLEOTIDE SEQUENCE</scope>
    <source>
        <strain evidence="2">LMG 29321</strain>
    </source>
</reference>
<feature type="region of interest" description="Disordered" evidence="1">
    <location>
        <begin position="53"/>
        <end position="90"/>
    </location>
</feature>
<keyword evidence="3" id="KW-1185">Reference proteome</keyword>
<proteinExistence type="predicted"/>
<dbReference type="AlphaFoldDB" id="A0A158E853"/>
<evidence type="ECO:0000313" key="2">
    <source>
        <dbReference type="EMBL" id="SAL03055.1"/>
    </source>
</evidence>
<accession>A0A158E853</accession>
<dbReference type="Proteomes" id="UP000071859">
    <property type="component" value="Unassembled WGS sequence"/>
</dbReference>
<dbReference type="EMBL" id="FCOX02000052">
    <property type="protein sequence ID" value="SAL03055.1"/>
    <property type="molecule type" value="Genomic_DNA"/>
</dbReference>
<protein>
    <recommendedName>
        <fullName evidence="4">HNH endonuclease</fullName>
    </recommendedName>
</protein>
<comment type="caution">
    <text evidence="2">The sequence shown here is derived from an EMBL/GenBank/DDBJ whole genome shotgun (WGS) entry which is preliminary data.</text>
</comment>
<gene>
    <name evidence="2" type="ORF">AWB78_06495</name>
</gene>
<evidence type="ECO:0000313" key="3">
    <source>
        <dbReference type="Proteomes" id="UP000071859"/>
    </source>
</evidence>
<organism evidence="2 3">
    <name type="scientific">Caballeronia calidae</name>
    <dbReference type="NCBI Taxonomy" id="1777139"/>
    <lineage>
        <taxon>Bacteria</taxon>
        <taxon>Pseudomonadati</taxon>
        <taxon>Pseudomonadota</taxon>
        <taxon>Betaproteobacteria</taxon>
        <taxon>Burkholderiales</taxon>
        <taxon>Burkholderiaceae</taxon>
        <taxon>Caballeronia</taxon>
    </lineage>
</organism>
<evidence type="ECO:0000256" key="1">
    <source>
        <dbReference type="SAM" id="MobiDB-lite"/>
    </source>
</evidence>